<feature type="transmembrane region" description="Helical" evidence="6">
    <location>
        <begin position="9"/>
        <end position="30"/>
    </location>
</feature>
<dbReference type="GO" id="GO:0005886">
    <property type="term" value="C:plasma membrane"/>
    <property type="evidence" value="ECO:0007669"/>
    <property type="project" value="UniProtKB-SubCell"/>
</dbReference>
<evidence type="ECO:0000313" key="8">
    <source>
        <dbReference type="EMBL" id="TNJ62244.1"/>
    </source>
</evidence>
<feature type="transmembrane region" description="Helical" evidence="6">
    <location>
        <begin position="201"/>
        <end position="225"/>
    </location>
</feature>
<feature type="transmembrane region" description="Helical" evidence="6">
    <location>
        <begin position="42"/>
        <end position="62"/>
    </location>
</feature>
<comment type="subcellular location">
    <subcellularLocation>
        <location evidence="1">Cell membrane</location>
        <topology evidence="1">Multi-pass membrane protein</topology>
    </subcellularLocation>
</comment>
<proteinExistence type="predicted"/>
<gene>
    <name evidence="8" type="ORF">FE784_31670</name>
</gene>
<feature type="transmembrane region" description="Helical" evidence="6">
    <location>
        <begin position="258"/>
        <end position="278"/>
    </location>
</feature>
<dbReference type="InterPro" id="IPR036259">
    <property type="entry name" value="MFS_trans_sf"/>
</dbReference>
<keyword evidence="3 6" id="KW-0812">Transmembrane</keyword>
<evidence type="ECO:0000259" key="7">
    <source>
        <dbReference type="PROSITE" id="PS50850"/>
    </source>
</evidence>
<protein>
    <submittedName>
        <fullName evidence="8">MFS transporter</fullName>
    </submittedName>
</protein>
<dbReference type="PROSITE" id="PS00216">
    <property type="entry name" value="SUGAR_TRANSPORT_1"/>
    <property type="match status" value="1"/>
</dbReference>
<organism evidence="8 9">
    <name type="scientific">Paenibacillus hemerocallicola</name>
    <dbReference type="NCBI Taxonomy" id="1172614"/>
    <lineage>
        <taxon>Bacteria</taxon>
        <taxon>Bacillati</taxon>
        <taxon>Bacillota</taxon>
        <taxon>Bacilli</taxon>
        <taxon>Bacillales</taxon>
        <taxon>Paenibacillaceae</taxon>
        <taxon>Paenibacillus</taxon>
    </lineage>
</organism>
<evidence type="ECO:0000256" key="3">
    <source>
        <dbReference type="ARBA" id="ARBA00022692"/>
    </source>
</evidence>
<evidence type="ECO:0000256" key="4">
    <source>
        <dbReference type="ARBA" id="ARBA00022989"/>
    </source>
</evidence>
<name>A0A5C4SZP3_9BACL</name>
<dbReference type="InterPro" id="IPR011701">
    <property type="entry name" value="MFS"/>
</dbReference>
<feature type="transmembrane region" description="Helical" evidence="6">
    <location>
        <begin position="74"/>
        <end position="101"/>
    </location>
</feature>
<dbReference type="PANTHER" id="PTHR23531">
    <property type="entry name" value="QUINOLENE RESISTANCE PROTEIN NORA"/>
    <property type="match status" value="1"/>
</dbReference>
<keyword evidence="5 6" id="KW-0472">Membrane</keyword>
<feature type="transmembrane region" description="Helical" evidence="6">
    <location>
        <begin position="353"/>
        <end position="371"/>
    </location>
</feature>
<feature type="transmembrane region" description="Helical" evidence="6">
    <location>
        <begin position="107"/>
        <end position="124"/>
    </location>
</feature>
<dbReference type="EMBL" id="VDCQ01000063">
    <property type="protein sequence ID" value="TNJ62244.1"/>
    <property type="molecule type" value="Genomic_DNA"/>
</dbReference>
<dbReference type="AlphaFoldDB" id="A0A5C4SZP3"/>
<keyword evidence="2" id="KW-0813">Transport</keyword>
<dbReference type="Pfam" id="PF07690">
    <property type="entry name" value="MFS_1"/>
    <property type="match status" value="1"/>
</dbReference>
<feature type="transmembrane region" description="Helical" evidence="6">
    <location>
        <begin position="162"/>
        <end position="181"/>
    </location>
</feature>
<dbReference type="GO" id="GO:0022857">
    <property type="term" value="F:transmembrane transporter activity"/>
    <property type="evidence" value="ECO:0007669"/>
    <property type="project" value="InterPro"/>
</dbReference>
<feature type="domain" description="Major facilitator superfamily (MFS) profile" evidence="7">
    <location>
        <begin position="8"/>
        <end position="375"/>
    </location>
</feature>
<sequence>MTRLWTKPFIMLTAGMLFLGTGFYLLLPTLPLYIKQLGGNDAMIGLVAGIFTLAAVVFRLFVGGLLDRYGRRPFMLLGLLLFGISIYAYEWAGGIAVLIALRIVHGAGWAFSTTAIGTSITDVVPEKRRGEGMGWYGVSMTVSMAIGPMLGTWIIMNYSFSHMFGIAAAFSAMALALAFAAKIPFQPHANKGSISLIEKSLLPVMAGLFFLAVSYGGITAFMPIFADTIAVNPGFFFLVYAVSLTVIRPVAGKLSDRYGETAIIIPSLIITFLALIVVSQAGNMAGVAVSAVLYGIGFGSAQPAFQSVALKLAPPDRKGVANASFFTAFDLGIGLGSIALGSLSLYIGYQGVFAASAVSVACSLVIFVSTVRKARSRTPAKTG</sequence>
<evidence type="ECO:0000256" key="6">
    <source>
        <dbReference type="SAM" id="Phobius"/>
    </source>
</evidence>
<reference evidence="8 9" key="1">
    <citation type="submission" date="2019-05" db="EMBL/GenBank/DDBJ databases">
        <title>We sequenced the genome of Paenibacillus hemerocallicola KCTC 33185 for further insight into its adaptation and study the phylogeny of Paenibacillus.</title>
        <authorList>
            <person name="Narsing Rao M.P."/>
        </authorList>
    </citation>
    <scope>NUCLEOTIDE SEQUENCE [LARGE SCALE GENOMIC DNA]</scope>
    <source>
        <strain evidence="8 9">KCTC 33185</strain>
    </source>
</reference>
<keyword evidence="4 6" id="KW-1133">Transmembrane helix</keyword>
<dbReference type="PANTHER" id="PTHR23531:SF2">
    <property type="entry name" value="PERMEASE"/>
    <property type="match status" value="1"/>
</dbReference>
<evidence type="ECO:0000256" key="2">
    <source>
        <dbReference type="ARBA" id="ARBA00022448"/>
    </source>
</evidence>
<feature type="transmembrane region" description="Helical" evidence="6">
    <location>
        <begin position="136"/>
        <end position="156"/>
    </location>
</feature>
<dbReference type="Gene3D" id="1.20.1250.20">
    <property type="entry name" value="MFS general substrate transporter like domains"/>
    <property type="match status" value="1"/>
</dbReference>
<dbReference type="CDD" id="cd17489">
    <property type="entry name" value="MFS_YfcJ_like"/>
    <property type="match status" value="1"/>
</dbReference>
<dbReference type="InterPro" id="IPR052714">
    <property type="entry name" value="MFS_Exporter"/>
</dbReference>
<dbReference type="Proteomes" id="UP000307943">
    <property type="component" value="Unassembled WGS sequence"/>
</dbReference>
<dbReference type="OrthoDB" id="9814001at2"/>
<evidence type="ECO:0000256" key="5">
    <source>
        <dbReference type="ARBA" id="ARBA00023136"/>
    </source>
</evidence>
<feature type="transmembrane region" description="Helical" evidence="6">
    <location>
        <begin position="284"/>
        <end position="305"/>
    </location>
</feature>
<evidence type="ECO:0000313" key="9">
    <source>
        <dbReference type="Proteomes" id="UP000307943"/>
    </source>
</evidence>
<dbReference type="PROSITE" id="PS50850">
    <property type="entry name" value="MFS"/>
    <property type="match status" value="1"/>
</dbReference>
<accession>A0A5C4SZP3</accession>
<feature type="transmembrane region" description="Helical" evidence="6">
    <location>
        <begin position="231"/>
        <end position="251"/>
    </location>
</feature>
<dbReference type="InterPro" id="IPR020846">
    <property type="entry name" value="MFS_dom"/>
</dbReference>
<dbReference type="RefSeq" id="WP_139606273.1">
    <property type="nucleotide sequence ID" value="NZ_VDCQ01000063.1"/>
</dbReference>
<dbReference type="SUPFAM" id="SSF103473">
    <property type="entry name" value="MFS general substrate transporter"/>
    <property type="match status" value="1"/>
</dbReference>
<comment type="caution">
    <text evidence="8">The sequence shown here is derived from an EMBL/GenBank/DDBJ whole genome shotgun (WGS) entry which is preliminary data.</text>
</comment>
<dbReference type="InterPro" id="IPR005829">
    <property type="entry name" value="Sugar_transporter_CS"/>
</dbReference>
<feature type="transmembrane region" description="Helical" evidence="6">
    <location>
        <begin position="325"/>
        <end position="347"/>
    </location>
</feature>
<evidence type="ECO:0000256" key="1">
    <source>
        <dbReference type="ARBA" id="ARBA00004651"/>
    </source>
</evidence>
<keyword evidence="9" id="KW-1185">Reference proteome</keyword>